<dbReference type="Gene3D" id="3.60.21.10">
    <property type="match status" value="1"/>
</dbReference>
<gene>
    <name evidence="2" type="ORF">WKW77_24505</name>
</gene>
<dbReference type="Proteomes" id="UP001365846">
    <property type="component" value="Unassembled WGS sequence"/>
</dbReference>
<dbReference type="PANTHER" id="PTHR37844">
    <property type="entry name" value="SER/THR PROTEIN PHOSPHATASE SUPERFAMILY (AFU_ORTHOLOGUE AFUA_1G14840)"/>
    <property type="match status" value="1"/>
</dbReference>
<dbReference type="PANTHER" id="PTHR37844:SF2">
    <property type="entry name" value="SER_THR PROTEIN PHOSPHATASE SUPERFAMILY (AFU_ORTHOLOGUE AFUA_1G14840)"/>
    <property type="match status" value="1"/>
</dbReference>
<evidence type="ECO:0000313" key="3">
    <source>
        <dbReference type="Proteomes" id="UP001365846"/>
    </source>
</evidence>
<dbReference type="InterPro" id="IPR004843">
    <property type="entry name" value="Calcineurin-like_PHP"/>
</dbReference>
<comment type="caution">
    <text evidence="2">The sequence shown here is derived from an EMBL/GenBank/DDBJ whole genome shotgun (WGS) entry which is preliminary data.</text>
</comment>
<dbReference type="SUPFAM" id="SSF56300">
    <property type="entry name" value="Metallo-dependent phosphatases"/>
    <property type="match status" value="1"/>
</dbReference>
<reference evidence="2 3" key="1">
    <citation type="submission" date="2024-03" db="EMBL/GenBank/DDBJ databases">
        <title>Novel species of the genus Variovorax.</title>
        <authorList>
            <person name="Liu Q."/>
            <person name="Xin Y.-H."/>
        </authorList>
    </citation>
    <scope>NUCLEOTIDE SEQUENCE [LARGE SCALE GENOMIC DNA]</scope>
    <source>
        <strain evidence="2 3">KACC 18899</strain>
    </source>
</reference>
<proteinExistence type="predicted"/>
<evidence type="ECO:0000313" key="2">
    <source>
        <dbReference type="EMBL" id="MEJ8814269.1"/>
    </source>
</evidence>
<dbReference type="RefSeq" id="WP_340359501.1">
    <property type="nucleotide sequence ID" value="NZ_JBBKZU010000012.1"/>
</dbReference>
<protein>
    <submittedName>
        <fullName evidence="2">Metallophosphoesterase</fullName>
    </submittedName>
</protein>
<keyword evidence="3" id="KW-1185">Reference proteome</keyword>
<evidence type="ECO:0000259" key="1">
    <source>
        <dbReference type="Pfam" id="PF00149"/>
    </source>
</evidence>
<accession>A0ABU8VKS0</accession>
<name>A0ABU8VKS0_9BURK</name>
<dbReference type="EMBL" id="JBBKZU010000012">
    <property type="protein sequence ID" value="MEJ8814269.1"/>
    <property type="molecule type" value="Genomic_DNA"/>
</dbReference>
<dbReference type="InterPro" id="IPR029052">
    <property type="entry name" value="Metallo-depent_PP-like"/>
</dbReference>
<feature type="domain" description="Calcineurin-like phosphoesterase" evidence="1">
    <location>
        <begin position="1"/>
        <end position="238"/>
    </location>
</feature>
<sequence length="276" mass="30668">MKLLILSDLHLEFGAFEVPDVEFDVAILAGDIAVPGTKAVNWIRRAANFGESKPVIFVPGNHEFYADVLPSGLANMRRAAAGTNVHALDCDETTIGGVRFLGCTLWTDFALRIDTADGLKVDVERTVRESGDVMSDYKTIRILQNRDTKGVPSKEKPFKRALTPADTIALHHRHREWLADKLIEPFDGPTVVVTHHAPHRGSLAACYASDWVSGAFVSELPEHLFEVPVLWVHGHVHSSFDYRVGNCRVLSNPRGYMNWHGESENHDFNPGLVVEI</sequence>
<organism evidence="2 3">
    <name type="scientific">Variovorax ureilyticus</name>
    <dbReference type="NCBI Taxonomy" id="1836198"/>
    <lineage>
        <taxon>Bacteria</taxon>
        <taxon>Pseudomonadati</taxon>
        <taxon>Pseudomonadota</taxon>
        <taxon>Betaproteobacteria</taxon>
        <taxon>Burkholderiales</taxon>
        <taxon>Comamonadaceae</taxon>
        <taxon>Variovorax</taxon>
    </lineage>
</organism>
<dbReference type="Pfam" id="PF00149">
    <property type="entry name" value="Metallophos"/>
    <property type="match status" value="1"/>
</dbReference>